<keyword evidence="3" id="KW-1185">Reference proteome</keyword>
<organism evidence="2 3">
    <name type="scientific">Acidithiobacillus concretivorus</name>
    <dbReference type="NCBI Taxonomy" id="3063952"/>
    <lineage>
        <taxon>Bacteria</taxon>
        <taxon>Pseudomonadati</taxon>
        <taxon>Pseudomonadota</taxon>
        <taxon>Acidithiobacillia</taxon>
        <taxon>Acidithiobacillales</taxon>
        <taxon>Acidithiobacillaceae</taxon>
        <taxon>Acidithiobacillus</taxon>
    </lineage>
</organism>
<proteinExistence type="predicted"/>
<keyword evidence="1" id="KW-1133">Transmembrane helix</keyword>
<dbReference type="EMBL" id="JABELD010000115">
    <property type="protein sequence ID" value="MBU2739620.1"/>
    <property type="molecule type" value="Genomic_DNA"/>
</dbReference>
<name>A0ABS5ZT95_9PROT</name>
<dbReference type="Proteomes" id="UP001197028">
    <property type="component" value="Unassembled WGS sequence"/>
</dbReference>
<reference evidence="2 3" key="1">
    <citation type="journal article" date="2021" name="ISME J.">
        <title>Genomic evolution of the class Acidithiobacillia: deep-branching Proteobacteria living in extreme acidic conditions.</title>
        <authorList>
            <person name="Moya-Beltran A."/>
            <person name="Beard S."/>
            <person name="Rojas-Villalobos C."/>
            <person name="Issotta F."/>
            <person name="Gallardo Y."/>
            <person name="Ulloa R."/>
            <person name="Giaveno A."/>
            <person name="Degli Esposti M."/>
            <person name="Johnson D.B."/>
            <person name="Quatrini R."/>
        </authorList>
    </citation>
    <scope>NUCLEOTIDE SEQUENCE [LARGE SCALE GENOMIC DNA]</scope>
    <source>
        <strain evidence="2 3">ATCC 19703</strain>
    </source>
</reference>
<sequence length="366" mass="41439">METESDMPLADLEEKYRYWDKVLHEMRLLQPDEHLRDQVPSRPVVLILGSIVQARVLLQRWLGSVPFPTEATAQIIRVFPEGIDPDSVAPGCDPLPDCYVVSDIPSLSLESVRAFQNIFRSTQILVNFSAETALLETLLGKTGEEEGPLLYLENQPLTASRSATDGKRMARRHHIAIDSAESAATYLQRIPQLWPCFLAQLLERRLQSVMQDAVPRLQRWRRRWLAAVLSVDTLIVAGAAWVMMLWGWWNALLQLSWTTLPALLAMATLFVAVFVILMSLLLLWRIHRGTCALCSMAFLSCLGPSDTEPGKPLQRAFRENTRDFWQALSCRNLCGWGPERQCEATSFCQYCDQLKTRLLAAKPTSS</sequence>
<keyword evidence="1" id="KW-0812">Transmembrane</keyword>
<feature type="transmembrane region" description="Helical" evidence="1">
    <location>
        <begin position="261"/>
        <end position="284"/>
    </location>
</feature>
<protein>
    <submittedName>
        <fullName evidence="2">Uncharacterized protein</fullName>
    </submittedName>
</protein>
<evidence type="ECO:0000313" key="3">
    <source>
        <dbReference type="Proteomes" id="UP001197028"/>
    </source>
</evidence>
<keyword evidence="1" id="KW-0472">Membrane</keyword>
<evidence type="ECO:0000256" key="1">
    <source>
        <dbReference type="SAM" id="Phobius"/>
    </source>
</evidence>
<gene>
    <name evidence="2" type="ORF">HJG40_12670</name>
</gene>
<accession>A0ABS5ZT95</accession>
<feature type="transmembrane region" description="Helical" evidence="1">
    <location>
        <begin position="224"/>
        <end position="249"/>
    </location>
</feature>
<dbReference type="RefSeq" id="WP_215864514.1">
    <property type="nucleotide sequence ID" value="NZ_JABELD010000115.1"/>
</dbReference>
<evidence type="ECO:0000313" key="2">
    <source>
        <dbReference type="EMBL" id="MBU2739620.1"/>
    </source>
</evidence>
<comment type="caution">
    <text evidence="2">The sequence shown here is derived from an EMBL/GenBank/DDBJ whole genome shotgun (WGS) entry which is preliminary data.</text>
</comment>